<dbReference type="GO" id="GO:0008170">
    <property type="term" value="F:N-methyltransferase activity"/>
    <property type="evidence" value="ECO:0007669"/>
    <property type="project" value="InterPro"/>
</dbReference>
<feature type="domain" description="N6 adenine-specific DNA methyltransferase N-terminal" evidence="10">
    <location>
        <begin position="10"/>
        <end position="125"/>
    </location>
</feature>
<dbReference type="GO" id="GO:0003677">
    <property type="term" value="F:DNA binding"/>
    <property type="evidence" value="ECO:0007669"/>
    <property type="project" value="InterPro"/>
</dbReference>
<evidence type="ECO:0000259" key="9">
    <source>
        <dbReference type="Pfam" id="PF02384"/>
    </source>
</evidence>
<feature type="domain" description="DNA methylase adenine-specific" evidence="9">
    <location>
        <begin position="150"/>
        <end position="331"/>
    </location>
</feature>
<evidence type="ECO:0000256" key="8">
    <source>
        <dbReference type="SAM" id="Coils"/>
    </source>
</evidence>
<keyword evidence="8" id="KW-0175">Coiled coil</keyword>
<keyword evidence="5" id="KW-0949">S-adenosyl-L-methionine</keyword>
<dbReference type="InterPro" id="IPR051537">
    <property type="entry name" value="DNA_Adenine_Mtase"/>
</dbReference>
<evidence type="ECO:0000256" key="1">
    <source>
        <dbReference type="ARBA" id="ARBA00006594"/>
    </source>
</evidence>
<comment type="similarity">
    <text evidence="1">Belongs to the N(4)/N(6)-methyltransferase family.</text>
</comment>
<comment type="catalytic activity">
    <reaction evidence="7">
        <text>a 2'-deoxyadenosine in DNA + S-adenosyl-L-methionine = an N(6)-methyl-2'-deoxyadenosine in DNA + S-adenosyl-L-homocysteine + H(+)</text>
        <dbReference type="Rhea" id="RHEA:15197"/>
        <dbReference type="Rhea" id="RHEA-COMP:12418"/>
        <dbReference type="Rhea" id="RHEA-COMP:12419"/>
        <dbReference type="ChEBI" id="CHEBI:15378"/>
        <dbReference type="ChEBI" id="CHEBI:57856"/>
        <dbReference type="ChEBI" id="CHEBI:59789"/>
        <dbReference type="ChEBI" id="CHEBI:90615"/>
        <dbReference type="ChEBI" id="CHEBI:90616"/>
        <dbReference type="EC" id="2.1.1.72"/>
    </reaction>
</comment>
<dbReference type="AlphaFoldDB" id="A0AA95KJF1"/>
<dbReference type="GO" id="GO:0032259">
    <property type="term" value="P:methylation"/>
    <property type="evidence" value="ECO:0007669"/>
    <property type="project" value="UniProtKB-KW"/>
</dbReference>
<feature type="coiled-coil region" evidence="8">
    <location>
        <begin position="512"/>
        <end position="546"/>
    </location>
</feature>
<dbReference type="InterPro" id="IPR003356">
    <property type="entry name" value="DNA_methylase_A-5"/>
</dbReference>
<evidence type="ECO:0000313" key="11">
    <source>
        <dbReference type="EMBL" id="WGZ94366.1"/>
    </source>
</evidence>
<reference evidence="11" key="2">
    <citation type="submission" date="2023-04" db="EMBL/GenBank/DDBJ databases">
        <authorList>
            <person name="Beletskiy A.V."/>
            <person name="Mardanov A.V."/>
            <person name="Ravin N.V."/>
        </authorList>
    </citation>
    <scope>NUCLEOTIDE SEQUENCE</scope>
    <source>
        <strain evidence="11">GKL-02</strain>
    </source>
</reference>
<evidence type="ECO:0000256" key="5">
    <source>
        <dbReference type="ARBA" id="ARBA00022691"/>
    </source>
</evidence>
<evidence type="ECO:0000256" key="2">
    <source>
        <dbReference type="ARBA" id="ARBA00011900"/>
    </source>
</evidence>
<dbReference type="Gene3D" id="1.20.1260.30">
    <property type="match status" value="1"/>
</dbReference>
<dbReference type="Gene3D" id="3.40.50.150">
    <property type="entry name" value="Vaccinia Virus protein VP39"/>
    <property type="match status" value="1"/>
</dbReference>
<keyword evidence="6" id="KW-0680">Restriction system</keyword>
<evidence type="ECO:0000259" key="10">
    <source>
        <dbReference type="Pfam" id="PF12161"/>
    </source>
</evidence>
<evidence type="ECO:0000256" key="3">
    <source>
        <dbReference type="ARBA" id="ARBA00022603"/>
    </source>
</evidence>
<evidence type="ECO:0000256" key="7">
    <source>
        <dbReference type="ARBA" id="ARBA00047942"/>
    </source>
</evidence>
<organism evidence="11">
    <name type="scientific">Candidatus Thiothrix putei</name>
    <dbReference type="NCBI Taxonomy" id="3080811"/>
    <lineage>
        <taxon>Bacteria</taxon>
        <taxon>Pseudomonadati</taxon>
        <taxon>Pseudomonadota</taxon>
        <taxon>Gammaproteobacteria</taxon>
        <taxon>Thiotrichales</taxon>
        <taxon>Thiotrichaceae</taxon>
        <taxon>Thiothrix</taxon>
    </lineage>
</organism>
<dbReference type="Pfam" id="PF12161">
    <property type="entry name" value="HsdM_N"/>
    <property type="match status" value="1"/>
</dbReference>
<dbReference type="PANTHER" id="PTHR42933">
    <property type="entry name" value="SLR6095 PROTEIN"/>
    <property type="match status" value="1"/>
</dbReference>
<dbReference type="SUPFAM" id="SSF53335">
    <property type="entry name" value="S-adenosyl-L-methionine-dependent methyltransferases"/>
    <property type="match status" value="2"/>
</dbReference>
<dbReference type="InterPro" id="IPR022749">
    <property type="entry name" value="D12N6_MeTrfase_N"/>
</dbReference>
<dbReference type="GO" id="GO:0009007">
    <property type="term" value="F:site-specific DNA-methyltransferase (adenine-specific) activity"/>
    <property type="evidence" value="ECO:0007669"/>
    <property type="project" value="UniProtKB-EC"/>
</dbReference>
<gene>
    <name evidence="11" type="ORF">QJT81_21745</name>
</gene>
<dbReference type="PROSITE" id="PS51257">
    <property type="entry name" value="PROKAR_LIPOPROTEIN"/>
    <property type="match status" value="1"/>
</dbReference>
<accession>A0AA95KJF1</accession>
<name>A0AA95KJF1_9GAMM</name>
<keyword evidence="3 11" id="KW-0489">Methyltransferase</keyword>
<dbReference type="KEGG" id="tput:QJT81_21745"/>
<dbReference type="PANTHER" id="PTHR42933:SF3">
    <property type="entry name" value="TYPE I RESTRICTION ENZYME MJAVIII METHYLASE SUBUNIT"/>
    <property type="match status" value="1"/>
</dbReference>
<dbReference type="EMBL" id="CP124756">
    <property type="protein sequence ID" value="WGZ94366.1"/>
    <property type="molecule type" value="Genomic_DNA"/>
</dbReference>
<keyword evidence="4" id="KW-0808">Transferase</keyword>
<reference evidence="11" key="1">
    <citation type="journal article" date="2023" name="Int. J. Mol. Sci.">
        <title>Metagenomics Revealed a New Genus 'Candidatus Thiocaldithrix dubininis' gen. nov., sp. nov. and a New Species 'Candidatus Thiothrix putei' sp. nov. in the Family Thiotrichaceae, Some Members of Which Have Traits of Both Na+- and H+-Motive Energetics.</title>
        <authorList>
            <person name="Ravin N.V."/>
            <person name="Muntyan M.S."/>
            <person name="Smolyakov D.D."/>
            <person name="Rudenko T.S."/>
            <person name="Beletsky A.V."/>
            <person name="Mardanov A.V."/>
            <person name="Grabovich M.Y."/>
        </authorList>
    </citation>
    <scope>NUCLEOTIDE SEQUENCE</scope>
    <source>
        <strain evidence="11">GKL-02</strain>
    </source>
</reference>
<dbReference type="InterPro" id="IPR038333">
    <property type="entry name" value="T1MK-like_N_sf"/>
</dbReference>
<dbReference type="REBASE" id="966101">
    <property type="entry name" value="M.TpuGKL02ORF21745P"/>
</dbReference>
<evidence type="ECO:0000256" key="4">
    <source>
        <dbReference type="ARBA" id="ARBA00022679"/>
    </source>
</evidence>
<dbReference type="Proteomes" id="UP001301326">
    <property type="component" value="Chromosome"/>
</dbReference>
<dbReference type="InterPro" id="IPR029063">
    <property type="entry name" value="SAM-dependent_MTases_sf"/>
</dbReference>
<dbReference type="GO" id="GO:0009307">
    <property type="term" value="P:DNA restriction-modification system"/>
    <property type="evidence" value="ECO:0007669"/>
    <property type="project" value="UniProtKB-KW"/>
</dbReference>
<evidence type="ECO:0000256" key="6">
    <source>
        <dbReference type="ARBA" id="ARBA00022747"/>
    </source>
</evidence>
<dbReference type="EC" id="2.1.1.72" evidence="2"/>
<proteinExistence type="inferred from homology"/>
<protein>
    <recommendedName>
        <fullName evidence="2">site-specific DNA-methyltransferase (adenine-specific)</fullName>
        <ecNumber evidence="2">2.1.1.72</ecNumber>
    </recommendedName>
</protein>
<dbReference type="Pfam" id="PF02384">
    <property type="entry name" value="N6_Mtase"/>
    <property type="match status" value="1"/>
</dbReference>
<sequence length="688" mass="76652">MAIKKSALYSSLWASCDELRGGMDASQYKDYVLFMLFIKYISDKYADSDDFAPPVTIPAGASFADMIQLKGKSDIGDKINKQIIQPLVASNARLARSDFPDFDDPNKLGEGAAKVERLTNLISIFQKPELDFSKNRADHDDILGDAYEYNPPFSDKTWSTGLNPSNDPYQRFAWGEPPAKQGDYAYLLHIIRSMKPNGKAACILPHGVLFRGNAESVIRQQLVRSGYLKGIIGLPANLFYGTGIPACILVLDKANATARKGIFMIDAAKGFIKDGDKNRLREQDIHRIVDTFTKQTDTPCYARMVAFDEISDPKNAYNLNLPRYIDSTEPEDTQDITAHLCGGIPDPDIHAMTAYWHVLPTLRAALFTSTGQAGYAQLTLPIAQVKPFILNHAEFTAFKTTVTRSFDAWRTDNTPHLQAFGKDAHPKALIDTLAEALLNAFKAAPLLDAYDVYQHLMDYWAETMQDDAYLIAADGWVATPQRIIDTDKKGKTKDKGWACDLIPKAYIVARYFAAQQAALEALQTQLESVTANLSELEEEHSGEDAAFSGFEKINAAAIKDRLKELKAEQGDWKVAEEAVLNQWLKLSGQEATLKKSIKEADAALDKLAYEKYPELSVTEIQTLVIDDKWMAALTITVQGELDRVSQTLTTRIRELAERYATPLPQLVEEVAPLSARVDEHLKRMGFQL</sequence>